<dbReference type="AlphaFoldDB" id="G3ICP8"/>
<feature type="coiled-coil region" evidence="1">
    <location>
        <begin position="25"/>
        <end position="94"/>
    </location>
</feature>
<dbReference type="PANTHER" id="PTHR21558">
    <property type="entry name" value="SPEER/SPETEX"/>
    <property type="match status" value="1"/>
</dbReference>
<sequence>MILEACVHGILSSCSGPYHKPNPFYEKLKLEHKQVMCELKIFEKENIEDSEKLSELTKETVFYSGLQRRLLMKQTQLNKKLDMLRQEKKKLQEDWVLLNHHLEDLNLICKNQDEETSDMKIQQQQVGAGTWYR</sequence>
<dbReference type="Pfam" id="PF04822">
    <property type="entry name" value="Takusan"/>
    <property type="match status" value="1"/>
</dbReference>
<evidence type="ECO:0000256" key="1">
    <source>
        <dbReference type="SAM" id="Coils"/>
    </source>
</evidence>
<dbReference type="InParanoid" id="G3ICP8"/>
<name>G3ICP8_CRIGR</name>
<dbReference type="Proteomes" id="UP000001075">
    <property type="component" value="Unassembled WGS sequence"/>
</dbReference>
<reference evidence="4" key="1">
    <citation type="journal article" date="2011" name="Nat. Biotechnol.">
        <title>The genomic sequence of the Chinese hamster ovary (CHO)-K1 cell line.</title>
        <authorList>
            <person name="Xu X."/>
            <person name="Nagarajan H."/>
            <person name="Lewis N.E."/>
            <person name="Pan S."/>
            <person name="Cai Z."/>
            <person name="Liu X."/>
            <person name="Chen W."/>
            <person name="Xie M."/>
            <person name="Wang W."/>
            <person name="Hammond S."/>
            <person name="Andersen M.R."/>
            <person name="Neff N."/>
            <person name="Passarelli B."/>
            <person name="Koh W."/>
            <person name="Fan H.C."/>
            <person name="Wang J."/>
            <person name="Gui Y."/>
            <person name="Lee K.H."/>
            <person name="Betenbaugh M.J."/>
            <person name="Quake S.R."/>
            <person name="Famili I."/>
            <person name="Palsson B.O."/>
            <person name="Wang J."/>
        </authorList>
    </citation>
    <scope>NUCLEOTIDE SEQUENCE [LARGE SCALE GENOMIC DNA]</scope>
    <source>
        <strain evidence="4">CHO K1 cell line</strain>
    </source>
</reference>
<organism evidence="3 4">
    <name type="scientific">Cricetulus griseus</name>
    <name type="common">Chinese hamster</name>
    <name type="synonym">Cricetulus barabensis griseus</name>
    <dbReference type="NCBI Taxonomy" id="10029"/>
    <lineage>
        <taxon>Eukaryota</taxon>
        <taxon>Metazoa</taxon>
        <taxon>Chordata</taxon>
        <taxon>Craniata</taxon>
        <taxon>Vertebrata</taxon>
        <taxon>Euteleostomi</taxon>
        <taxon>Mammalia</taxon>
        <taxon>Eutheria</taxon>
        <taxon>Euarchontoglires</taxon>
        <taxon>Glires</taxon>
        <taxon>Rodentia</taxon>
        <taxon>Myomorpha</taxon>
        <taxon>Muroidea</taxon>
        <taxon>Cricetidae</taxon>
        <taxon>Cricetinae</taxon>
        <taxon>Cricetulus</taxon>
    </lineage>
</organism>
<keyword evidence="1" id="KW-0175">Coiled coil</keyword>
<dbReference type="EMBL" id="JH001943">
    <property type="protein sequence ID" value="EGW08691.1"/>
    <property type="molecule type" value="Genomic_DNA"/>
</dbReference>
<proteinExistence type="predicted"/>
<protein>
    <submittedName>
        <fullName evidence="3">Disks large-like 5</fullName>
    </submittedName>
</protein>
<evidence type="ECO:0000313" key="3">
    <source>
        <dbReference type="EMBL" id="EGW08691.1"/>
    </source>
</evidence>
<gene>
    <name evidence="3" type="ORF">I79_021446</name>
</gene>
<dbReference type="PANTHER" id="PTHR21558:SF13">
    <property type="entry name" value="MCG129800-RELATED"/>
    <property type="match status" value="1"/>
</dbReference>
<accession>G3ICP8</accession>
<evidence type="ECO:0000313" key="4">
    <source>
        <dbReference type="Proteomes" id="UP000001075"/>
    </source>
</evidence>
<dbReference type="STRING" id="10029.G3ICP8"/>
<evidence type="ECO:0000259" key="2">
    <source>
        <dbReference type="Pfam" id="PF04822"/>
    </source>
</evidence>
<feature type="domain" description="Disks large homolog 5 N-terminal" evidence="2">
    <location>
        <begin position="17"/>
        <end position="48"/>
    </location>
</feature>
<dbReference type="InterPro" id="IPR006907">
    <property type="entry name" value="DLG5_N"/>
</dbReference>